<sequence length="117" mass="13508">MLSVSKTNWVQYGITPSHYSSRQGHFTHRTKAQISIHTTYFLLSKYPSTFTITCFMINSAPNSTRDLFWRHCSQHSLLKSQSSPEEVHHPNQVIKNTIPIYGQSKIPILHNQRNPLS</sequence>
<name>A0A2P2MNF8_RHIMU</name>
<dbReference type="AlphaFoldDB" id="A0A2P2MNF8"/>
<proteinExistence type="predicted"/>
<dbReference type="EMBL" id="GGEC01051287">
    <property type="protein sequence ID" value="MBX31771.1"/>
    <property type="molecule type" value="Transcribed_RNA"/>
</dbReference>
<organism evidence="1">
    <name type="scientific">Rhizophora mucronata</name>
    <name type="common">Asiatic mangrove</name>
    <dbReference type="NCBI Taxonomy" id="61149"/>
    <lineage>
        <taxon>Eukaryota</taxon>
        <taxon>Viridiplantae</taxon>
        <taxon>Streptophyta</taxon>
        <taxon>Embryophyta</taxon>
        <taxon>Tracheophyta</taxon>
        <taxon>Spermatophyta</taxon>
        <taxon>Magnoliopsida</taxon>
        <taxon>eudicotyledons</taxon>
        <taxon>Gunneridae</taxon>
        <taxon>Pentapetalae</taxon>
        <taxon>rosids</taxon>
        <taxon>fabids</taxon>
        <taxon>Malpighiales</taxon>
        <taxon>Rhizophoraceae</taxon>
        <taxon>Rhizophora</taxon>
    </lineage>
</organism>
<protein>
    <submittedName>
        <fullName evidence="1">Uncharacterized protein</fullName>
    </submittedName>
</protein>
<reference evidence="1" key="1">
    <citation type="submission" date="2018-02" db="EMBL/GenBank/DDBJ databases">
        <title>Rhizophora mucronata_Transcriptome.</title>
        <authorList>
            <person name="Meera S.P."/>
            <person name="Sreeshan A."/>
            <person name="Augustine A."/>
        </authorList>
    </citation>
    <scope>NUCLEOTIDE SEQUENCE</scope>
    <source>
        <tissue evidence="1">Leaf</tissue>
    </source>
</reference>
<accession>A0A2P2MNF8</accession>
<evidence type="ECO:0000313" key="1">
    <source>
        <dbReference type="EMBL" id="MBX31771.1"/>
    </source>
</evidence>